<evidence type="ECO:0000256" key="2">
    <source>
        <dbReference type="ARBA" id="ARBA00022448"/>
    </source>
</evidence>
<keyword evidence="6 7" id="KW-0472">Membrane</keyword>
<evidence type="ECO:0000313" key="9">
    <source>
        <dbReference type="EMBL" id="MBU9713562.1"/>
    </source>
</evidence>
<feature type="transmembrane region" description="Helical" evidence="7">
    <location>
        <begin position="21"/>
        <end position="45"/>
    </location>
</feature>
<keyword evidence="4 7" id="KW-0812">Transmembrane</keyword>
<protein>
    <submittedName>
        <fullName evidence="9">MFS transporter</fullName>
    </submittedName>
</protein>
<evidence type="ECO:0000256" key="5">
    <source>
        <dbReference type="ARBA" id="ARBA00022989"/>
    </source>
</evidence>
<keyword evidence="10" id="KW-1185">Reference proteome</keyword>
<feature type="transmembrane region" description="Helical" evidence="7">
    <location>
        <begin position="269"/>
        <end position="287"/>
    </location>
</feature>
<evidence type="ECO:0000256" key="4">
    <source>
        <dbReference type="ARBA" id="ARBA00022692"/>
    </source>
</evidence>
<evidence type="ECO:0000256" key="7">
    <source>
        <dbReference type="SAM" id="Phobius"/>
    </source>
</evidence>
<comment type="subcellular location">
    <subcellularLocation>
        <location evidence="1">Cell membrane</location>
        <topology evidence="1">Multi-pass membrane protein</topology>
    </subcellularLocation>
</comment>
<organism evidence="9 10">
    <name type="scientific">Evansella tamaricis</name>
    <dbReference type="NCBI Taxonomy" id="2069301"/>
    <lineage>
        <taxon>Bacteria</taxon>
        <taxon>Bacillati</taxon>
        <taxon>Bacillota</taxon>
        <taxon>Bacilli</taxon>
        <taxon>Bacillales</taxon>
        <taxon>Bacillaceae</taxon>
        <taxon>Evansella</taxon>
    </lineage>
</organism>
<keyword evidence="2" id="KW-0813">Transport</keyword>
<name>A0ABS6JIT3_9BACI</name>
<proteinExistence type="predicted"/>
<dbReference type="InterPro" id="IPR011701">
    <property type="entry name" value="MFS"/>
</dbReference>
<dbReference type="Proteomes" id="UP000784880">
    <property type="component" value="Unassembled WGS sequence"/>
</dbReference>
<keyword evidence="5 7" id="KW-1133">Transmembrane helix</keyword>
<reference evidence="9 10" key="1">
    <citation type="submission" date="2021-06" db="EMBL/GenBank/DDBJ databases">
        <title>Bacillus sp. RD4P76, an endophyte from a halophyte.</title>
        <authorList>
            <person name="Sun J.-Q."/>
        </authorList>
    </citation>
    <scope>NUCLEOTIDE SEQUENCE [LARGE SCALE GENOMIC DNA]</scope>
    <source>
        <strain evidence="9 10">CGMCC 1.15917</strain>
    </source>
</reference>
<accession>A0ABS6JIT3</accession>
<evidence type="ECO:0000313" key="10">
    <source>
        <dbReference type="Proteomes" id="UP000784880"/>
    </source>
</evidence>
<dbReference type="CDD" id="cd06173">
    <property type="entry name" value="MFS_MefA_like"/>
    <property type="match status" value="1"/>
</dbReference>
<dbReference type="PROSITE" id="PS50850">
    <property type="entry name" value="MFS"/>
    <property type="match status" value="1"/>
</dbReference>
<evidence type="ECO:0000256" key="1">
    <source>
        <dbReference type="ARBA" id="ARBA00004651"/>
    </source>
</evidence>
<feature type="transmembrane region" description="Helical" evidence="7">
    <location>
        <begin position="390"/>
        <end position="410"/>
    </location>
</feature>
<feature type="transmembrane region" description="Helical" evidence="7">
    <location>
        <begin position="89"/>
        <end position="113"/>
    </location>
</feature>
<feature type="transmembrane region" description="Helical" evidence="7">
    <location>
        <begin position="325"/>
        <end position="349"/>
    </location>
</feature>
<feature type="transmembrane region" description="Helical" evidence="7">
    <location>
        <begin position="233"/>
        <end position="257"/>
    </location>
</feature>
<feature type="transmembrane region" description="Helical" evidence="7">
    <location>
        <begin position="294"/>
        <end position="313"/>
    </location>
</feature>
<feature type="transmembrane region" description="Helical" evidence="7">
    <location>
        <begin position="361"/>
        <end position="384"/>
    </location>
</feature>
<keyword evidence="3" id="KW-1003">Cell membrane</keyword>
<dbReference type="EMBL" id="JAHQCS010000144">
    <property type="protein sequence ID" value="MBU9713562.1"/>
    <property type="molecule type" value="Genomic_DNA"/>
</dbReference>
<evidence type="ECO:0000259" key="8">
    <source>
        <dbReference type="PROSITE" id="PS50850"/>
    </source>
</evidence>
<comment type="caution">
    <text evidence="9">The sequence shown here is derived from an EMBL/GenBank/DDBJ whole genome shotgun (WGS) entry which is preliminary data.</text>
</comment>
<dbReference type="PANTHER" id="PTHR43266">
    <property type="entry name" value="MACROLIDE-EFFLUX PROTEIN"/>
    <property type="match status" value="1"/>
</dbReference>
<feature type="domain" description="Major facilitator superfamily (MFS) profile" evidence="8">
    <location>
        <begin position="232"/>
        <end position="434"/>
    </location>
</feature>
<dbReference type="InterPro" id="IPR020846">
    <property type="entry name" value="MFS_dom"/>
</dbReference>
<evidence type="ECO:0000256" key="6">
    <source>
        <dbReference type="ARBA" id="ARBA00023136"/>
    </source>
</evidence>
<dbReference type="RefSeq" id="WP_217067714.1">
    <property type="nucleotide sequence ID" value="NZ_JAHQCS010000144.1"/>
</dbReference>
<evidence type="ECO:0000256" key="3">
    <source>
        <dbReference type="ARBA" id="ARBA00022475"/>
    </source>
</evidence>
<sequence length="434" mass="47658">MTEITAKQPSIWKNGIFMRLFASYTVSMMGNYFDTIALMILFGYIWKVDPVLIALIPVAMALPQALLSQFSGVLTDRVNKVKIMMYSDLLTAVLTLFLLLIASPWIALLIITLRSIVNVVHFPAQQGLIKEVVSEVQILKAISLNGIVMQISKIIAPFVGGILASAFSPQLCILINAIAFFLSTLILLSIIVQKNIKYKAVAEDLSHEANVEKKEGFWKSWKDGWKSVFQSRILLAGFGFFFMALLVMSMVDIQAIILLREIAPNRPEMIGWLAAASGFGAVLMIMILNRFEILYGYGWLMGGSLICLGVGYGGMGLLQVGFSSWIVIIYGIILGVGVGLYTVGFQYIMQRHTVKNNIGRVSGISNSIASFCVVIGPLFGGILVESIGPSIIFITIGITNVLLGAIGIMFQRILWKHQPSSVLEFPETSKKSNV</sequence>
<feature type="transmembrane region" description="Helical" evidence="7">
    <location>
        <begin position="51"/>
        <end position="68"/>
    </location>
</feature>
<feature type="transmembrane region" description="Helical" evidence="7">
    <location>
        <begin position="173"/>
        <end position="192"/>
    </location>
</feature>
<dbReference type="PANTHER" id="PTHR43266:SF2">
    <property type="entry name" value="MAJOR FACILITATOR SUPERFAMILY (MFS) PROFILE DOMAIN-CONTAINING PROTEIN"/>
    <property type="match status" value="1"/>
</dbReference>
<dbReference type="Pfam" id="PF07690">
    <property type="entry name" value="MFS_1"/>
    <property type="match status" value="2"/>
</dbReference>
<gene>
    <name evidence="9" type="ORF">KS419_17680</name>
</gene>